<name>A0A670HMC5_PODMU</name>
<evidence type="ECO:0000313" key="4">
    <source>
        <dbReference type="Ensembl" id="ENSPMRP00000001024.1"/>
    </source>
</evidence>
<accession>A0A670HMC5</accession>
<dbReference type="Pfam" id="PF02023">
    <property type="entry name" value="SCAN"/>
    <property type="match status" value="1"/>
</dbReference>
<dbReference type="InterPro" id="IPR038269">
    <property type="entry name" value="SCAN_sf"/>
</dbReference>
<dbReference type="SMART" id="SM00431">
    <property type="entry name" value="SCAN"/>
    <property type="match status" value="1"/>
</dbReference>
<sequence>MRMDPGSCPQGEALDGSGKEPHETVGEVVQKTPDATLVKQEPCEGLLQHWEAQWQEFLKMVEAPQPLSPTGPLPEEPKPWGDPKAFLATFEQVAEACRWPWEEWAARLLPALGGGAKQAFLGLEARDREDYGKVKAAILRWDALKREKQRQRFRGFCYQQAKGPRGAHRQLQDLCQAWLKIERHSKEQILELLVLEQLLAILPADVQSWVRQWGPETCAQAVALAEDFLQKDAGSVYWQGGPTSQTKCAARIRCQGNKQLSDFWKTSEGSFPGPISQSEAVPRFANVLEVERTSRADVLTLLAEAAVSFTGPSQDPVDADQKQLSVAAKQEGCGSGEAGLIAAEGCVDACKEAKYTPGGLEQLGLHGLSPERAEQSISPWNKQENRHMRESRQENNLEKTTCGSIPFRGDLSDVGDVTVQQRISNGKRWDTHSVGVT</sequence>
<reference evidence="4" key="3">
    <citation type="submission" date="2025-09" db="UniProtKB">
        <authorList>
            <consortium name="Ensembl"/>
        </authorList>
    </citation>
    <scope>IDENTIFICATION</scope>
</reference>
<dbReference type="PANTHER" id="PTHR45935">
    <property type="entry name" value="PROTEIN ZBED8-RELATED"/>
    <property type="match status" value="1"/>
</dbReference>
<feature type="region of interest" description="Disordered" evidence="2">
    <location>
        <begin position="1"/>
        <end position="26"/>
    </location>
</feature>
<feature type="domain" description="SCAN box" evidence="3">
    <location>
        <begin position="150"/>
        <end position="232"/>
    </location>
</feature>
<dbReference type="Gene3D" id="1.10.4020.10">
    <property type="entry name" value="DNA breaking-rejoining enzymes"/>
    <property type="match status" value="1"/>
</dbReference>
<keyword evidence="1" id="KW-0539">Nucleus</keyword>
<dbReference type="PANTHER" id="PTHR45935:SF15">
    <property type="entry name" value="SCAN BOX DOMAIN-CONTAINING PROTEIN"/>
    <property type="match status" value="1"/>
</dbReference>
<keyword evidence="5" id="KW-1185">Reference proteome</keyword>
<dbReference type="FunFam" id="1.10.4020.10:FF:000001">
    <property type="entry name" value="zinc finger protein 263 isoform X1"/>
    <property type="match status" value="1"/>
</dbReference>
<dbReference type="SUPFAM" id="SSF47353">
    <property type="entry name" value="Retrovirus capsid dimerization domain-like"/>
    <property type="match status" value="1"/>
</dbReference>
<evidence type="ECO:0000256" key="2">
    <source>
        <dbReference type="SAM" id="MobiDB-lite"/>
    </source>
</evidence>
<reference evidence="4" key="2">
    <citation type="submission" date="2025-08" db="UniProtKB">
        <authorList>
            <consortium name="Ensembl"/>
        </authorList>
    </citation>
    <scope>IDENTIFICATION</scope>
</reference>
<feature type="compositionally biased region" description="Basic and acidic residues" evidence="2">
    <location>
        <begin position="383"/>
        <end position="397"/>
    </location>
</feature>
<dbReference type="Proteomes" id="UP000472272">
    <property type="component" value="Chromosome 2"/>
</dbReference>
<reference evidence="4 5" key="1">
    <citation type="journal article" date="2019" name="Proc. Natl. Acad. Sci. U.S.A.">
        <title>Regulatory changes in pterin and carotenoid genes underlie balanced color polymorphisms in the wall lizard.</title>
        <authorList>
            <person name="Andrade P."/>
            <person name="Pinho C."/>
            <person name="Perez I de Lanuza G."/>
            <person name="Afonso S."/>
            <person name="Brejcha J."/>
            <person name="Rubin C.J."/>
            <person name="Wallerman O."/>
            <person name="Pereira P."/>
            <person name="Sabatino S.J."/>
            <person name="Bellati A."/>
            <person name="Pellitteri-Rosa D."/>
            <person name="Bosakova Z."/>
            <person name="Bunikis I."/>
            <person name="Carretero M.A."/>
            <person name="Feiner N."/>
            <person name="Marsik P."/>
            <person name="Pauperio F."/>
            <person name="Salvi D."/>
            <person name="Soler L."/>
            <person name="While G.M."/>
            <person name="Uller T."/>
            <person name="Font E."/>
            <person name="Andersson L."/>
            <person name="Carneiro M."/>
        </authorList>
    </citation>
    <scope>NUCLEOTIDE SEQUENCE</scope>
</reference>
<evidence type="ECO:0000313" key="5">
    <source>
        <dbReference type="Proteomes" id="UP000472272"/>
    </source>
</evidence>
<dbReference type="InterPro" id="IPR050916">
    <property type="entry name" value="SCAN-C2H2_zinc_finger"/>
</dbReference>
<dbReference type="AlphaFoldDB" id="A0A670HMC5"/>
<dbReference type="InterPro" id="IPR003309">
    <property type="entry name" value="SCAN_dom"/>
</dbReference>
<dbReference type="GeneTree" id="ENSGT00940000154715"/>
<evidence type="ECO:0000259" key="3">
    <source>
        <dbReference type="PROSITE" id="PS50804"/>
    </source>
</evidence>
<evidence type="ECO:0000256" key="1">
    <source>
        <dbReference type="ARBA" id="ARBA00023242"/>
    </source>
</evidence>
<protein>
    <recommendedName>
        <fullName evidence="3">SCAN box domain-containing protein</fullName>
    </recommendedName>
</protein>
<dbReference type="PROSITE" id="PS50804">
    <property type="entry name" value="SCAN_BOX"/>
    <property type="match status" value="1"/>
</dbReference>
<proteinExistence type="predicted"/>
<feature type="region of interest" description="Disordered" evidence="2">
    <location>
        <begin position="382"/>
        <end position="405"/>
    </location>
</feature>
<organism evidence="4 5">
    <name type="scientific">Podarcis muralis</name>
    <name type="common">Wall lizard</name>
    <name type="synonym">Lacerta muralis</name>
    <dbReference type="NCBI Taxonomy" id="64176"/>
    <lineage>
        <taxon>Eukaryota</taxon>
        <taxon>Metazoa</taxon>
        <taxon>Chordata</taxon>
        <taxon>Craniata</taxon>
        <taxon>Vertebrata</taxon>
        <taxon>Euteleostomi</taxon>
        <taxon>Lepidosauria</taxon>
        <taxon>Squamata</taxon>
        <taxon>Bifurcata</taxon>
        <taxon>Unidentata</taxon>
        <taxon>Episquamata</taxon>
        <taxon>Laterata</taxon>
        <taxon>Lacertibaenia</taxon>
        <taxon>Lacertidae</taxon>
        <taxon>Podarcis</taxon>
    </lineage>
</organism>
<dbReference type="Ensembl" id="ENSPMRT00000001086.1">
    <property type="protein sequence ID" value="ENSPMRP00000001024.1"/>
    <property type="gene ID" value="ENSPMRG00000000753.1"/>
</dbReference>